<protein>
    <submittedName>
        <fullName evidence="5">Cell division protein FtsN</fullName>
    </submittedName>
</protein>
<dbReference type="GO" id="GO:0032506">
    <property type="term" value="P:cytokinetic process"/>
    <property type="evidence" value="ECO:0007669"/>
    <property type="project" value="TreeGrafter"/>
</dbReference>
<evidence type="ECO:0000313" key="4">
    <source>
        <dbReference type="EMBL" id="KAF7598633.1"/>
    </source>
</evidence>
<evidence type="ECO:0000256" key="1">
    <source>
        <dbReference type="SAM" id="MobiDB-lite"/>
    </source>
</evidence>
<gene>
    <name evidence="4" type="ORF">BGI27_12185</name>
    <name evidence="5" type="ORF">CGU29_11740</name>
</gene>
<evidence type="ECO:0000256" key="2">
    <source>
        <dbReference type="SAM" id="Phobius"/>
    </source>
</evidence>
<feature type="region of interest" description="Disordered" evidence="1">
    <location>
        <begin position="44"/>
        <end position="70"/>
    </location>
</feature>
<dbReference type="RefSeq" id="WP_095525152.1">
    <property type="nucleotide sequence ID" value="NZ_MDUX01000042.1"/>
</dbReference>
<evidence type="ECO:0000313" key="6">
    <source>
        <dbReference type="Proteomes" id="UP000216107"/>
    </source>
</evidence>
<keyword evidence="5" id="KW-0131">Cell cycle</keyword>
<dbReference type="Pfam" id="PF05036">
    <property type="entry name" value="SPOR"/>
    <property type="match status" value="1"/>
</dbReference>
<feature type="transmembrane region" description="Helical" evidence="2">
    <location>
        <begin position="12"/>
        <end position="36"/>
    </location>
</feature>
<proteinExistence type="predicted"/>
<dbReference type="PANTHER" id="PTHR38687:SF1">
    <property type="entry name" value="CELL DIVISION PROTEIN DEDD"/>
    <property type="match status" value="1"/>
</dbReference>
<evidence type="ECO:0000313" key="7">
    <source>
        <dbReference type="Proteomes" id="UP000623509"/>
    </source>
</evidence>
<name>A0A272EQL0_9RHOO</name>
<dbReference type="AlphaFoldDB" id="A0A272EQL0"/>
<dbReference type="InterPro" id="IPR052521">
    <property type="entry name" value="Cell_div_SPOR-domain"/>
</dbReference>
<dbReference type="GO" id="GO:0032153">
    <property type="term" value="C:cell division site"/>
    <property type="evidence" value="ECO:0007669"/>
    <property type="project" value="TreeGrafter"/>
</dbReference>
<dbReference type="GO" id="GO:0030428">
    <property type="term" value="C:cell septum"/>
    <property type="evidence" value="ECO:0007669"/>
    <property type="project" value="TreeGrafter"/>
</dbReference>
<dbReference type="GO" id="GO:0042834">
    <property type="term" value="F:peptidoglycan binding"/>
    <property type="evidence" value="ECO:0007669"/>
    <property type="project" value="InterPro"/>
</dbReference>
<keyword evidence="2" id="KW-0812">Transmembrane</keyword>
<reference evidence="4 7" key="1">
    <citation type="submission" date="2016-08" db="EMBL/GenBank/DDBJ databases">
        <title>Candidatus Dactylopiibacterium carminicum genome sequence.</title>
        <authorList>
            <person name="Ramirez-Puebla S.T."/>
            <person name="Ormeno-Orrillo E."/>
            <person name="Vera-Ponce De Leon A."/>
            <person name="Luis L."/>
            <person name="Sanchez-Flores A."/>
            <person name="Monica R."/>
            <person name="Martinez-Romero E."/>
        </authorList>
    </citation>
    <scope>NUCLEOTIDE SEQUENCE [LARGE SCALE GENOMIC DNA]</scope>
    <source>
        <strain evidence="4">END1</strain>
    </source>
</reference>
<dbReference type="Gene3D" id="3.30.70.1070">
    <property type="entry name" value="Sporulation related repeat"/>
    <property type="match status" value="1"/>
</dbReference>
<dbReference type="EMBL" id="MDUX01000042">
    <property type="protein sequence ID" value="KAF7598633.1"/>
    <property type="molecule type" value="Genomic_DNA"/>
</dbReference>
<evidence type="ECO:0000259" key="3">
    <source>
        <dbReference type="PROSITE" id="PS51724"/>
    </source>
</evidence>
<dbReference type="PROSITE" id="PS51724">
    <property type="entry name" value="SPOR"/>
    <property type="match status" value="1"/>
</dbReference>
<keyword evidence="2" id="KW-0472">Membrane</keyword>
<dbReference type="PANTHER" id="PTHR38687">
    <property type="entry name" value="CELL DIVISION PROTEIN DEDD-RELATED"/>
    <property type="match status" value="1"/>
</dbReference>
<sequence>MHSTARSQRGNTLVGLVIGLLIGVLIAAAVAIYINFGPKPFTEEKNRAPARPAAQRSTPPTPLPGQPAEKPKLDFYRILPGGESASAPTITSPPKEPVASQQIYLQVGSFQNPADADNLKARLAMSGIEANVQRVDLGTKGIYHRVRLGPYASADAAEGLRARLATEGLEATKVKATP</sequence>
<dbReference type="SUPFAM" id="SSF110997">
    <property type="entry name" value="Sporulation related repeat"/>
    <property type="match status" value="1"/>
</dbReference>
<reference evidence="5 6" key="2">
    <citation type="submission" date="2017-07" db="EMBL/GenBank/DDBJ databases">
        <title>Candidatus Dactylopiibacterium carminicum, a nitrogen-fixing symbiont of the cochineal insect Dactylopius coccus and Dactylopius opuntiae (Hemiptera: Coccoidea: Dactylopiidae).</title>
        <authorList>
            <person name="Vera A."/>
        </authorList>
    </citation>
    <scope>NUCLEOTIDE SEQUENCE [LARGE SCALE GENOMIC DNA]</scope>
    <source>
        <strain evidence="5 6">NFDCM</strain>
    </source>
</reference>
<keyword evidence="7" id="KW-1185">Reference proteome</keyword>
<dbReference type="InterPro" id="IPR007730">
    <property type="entry name" value="SPOR-like_dom"/>
</dbReference>
<dbReference type="Proteomes" id="UP000623509">
    <property type="component" value="Unassembled WGS sequence"/>
</dbReference>
<comment type="caution">
    <text evidence="5">The sequence shown here is derived from an EMBL/GenBank/DDBJ whole genome shotgun (WGS) entry which is preliminary data.</text>
</comment>
<keyword evidence="2" id="KW-1133">Transmembrane helix</keyword>
<feature type="domain" description="SPOR" evidence="3">
    <location>
        <begin position="97"/>
        <end position="177"/>
    </location>
</feature>
<dbReference type="Proteomes" id="UP000216107">
    <property type="component" value="Unassembled WGS sequence"/>
</dbReference>
<organism evidence="5 6">
    <name type="scientific">Candidatus Dactylopiibacterium carminicum</name>
    <dbReference type="NCBI Taxonomy" id="857335"/>
    <lineage>
        <taxon>Bacteria</taxon>
        <taxon>Pseudomonadati</taxon>
        <taxon>Pseudomonadota</taxon>
        <taxon>Betaproteobacteria</taxon>
        <taxon>Rhodocyclales</taxon>
        <taxon>Rhodocyclaceae</taxon>
        <taxon>Candidatus Dactylopiibacterium</taxon>
    </lineage>
</organism>
<dbReference type="InterPro" id="IPR036680">
    <property type="entry name" value="SPOR-like_sf"/>
</dbReference>
<dbReference type="OrthoDB" id="7063246at2"/>
<keyword evidence="5" id="KW-0132">Cell division</keyword>
<evidence type="ECO:0000313" key="5">
    <source>
        <dbReference type="EMBL" id="PAS92399.1"/>
    </source>
</evidence>
<accession>A0A272EQL0</accession>
<dbReference type="EMBL" id="NMRN01000039">
    <property type="protein sequence ID" value="PAS92399.1"/>
    <property type="molecule type" value="Genomic_DNA"/>
</dbReference>